<keyword evidence="2" id="KW-1185">Reference proteome</keyword>
<name>A0A7H9CMM3_9BACT</name>
<dbReference type="Gene3D" id="3.30.70.240">
    <property type="match status" value="1"/>
</dbReference>
<reference evidence="1 2" key="1">
    <citation type="submission" date="2020-02" db="EMBL/GenBank/DDBJ databases">
        <title>Complete genome sequence of the novel Campylobacter species Candidatus Campylobacter infans.</title>
        <authorList>
            <person name="Duim B."/>
            <person name="Zomer A."/>
            <person name="van der Graaf L."/>
            <person name="Wagenaar J."/>
        </authorList>
    </citation>
    <scope>NUCLEOTIDE SEQUENCE [LARGE SCALE GENOMIC DNA]</scope>
    <source>
        <strain evidence="1 2">19S00001</strain>
    </source>
</reference>
<protein>
    <submittedName>
        <fullName evidence="1">Putative virulence-associated protein VapD</fullName>
    </submittedName>
</protein>
<dbReference type="AlphaFoldDB" id="A0A7H9CMM3"/>
<dbReference type="KEGG" id="cinf:CINF_1584"/>
<accession>A0A7H9CMM3</accession>
<dbReference type="NCBIfam" id="NF041506">
    <property type="entry name" value="VapD"/>
    <property type="match status" value="1"/>
</dbReference>
<organism evidence="1 2">
    <name type="scientific">Candidatus Campylobacter infans</name>
    <dbReference type="NCBI Taxonomy" id="2561898"/>
    <lineage>
        <taxon>Bacteria</taxon>
        <taxon>Pseudomonadati</taxon>
        <taxon>Campylobacterota</taxon>
        <taxon>Epsilonproteobacteria</taxon>
        <taxon>Campylobacterales</taxon>
        <taxon>Campylobacteraceae</taxon>
        <taxon>Campylobacter</taxon>
    </lineage>
</organism>
<dbReference type="InterPro" id="IPR048135">
    <property type="entry name" value="VapD-like"/>
</dbReference>
<dbReference type="EMBL" id="CP049075">
    <property type="protein sequence ID" value="QLI06059.1"/>
    <property type="molecule type" value="Genomic_DNA"/>
</dbReference>
<dbReference type="RefSeq" id="WP_179975158.1">
    <property type="nucleotide sequence ID" value="NZ_CP049075.1"/>
</dbReference>
<proteinExistence type="predicted"/>
<evidence type="ECO:0000313" key="2">
    <source>
        <dbReference type="Proteomes" id="UP000509414"/>
    </source>
</evidence>
<evidence type="ECO:0000313" key="1">
    <source>
        <dbReference type="EMBL" id="QLI06059.1"/>
    </source>
</evidence>
<dbReference type="Proteomes" id="UP000509414">
    <property type="component" value="Chromosome"/>
</dbReference>
<sequence>MRKSINFDLSTNALLEHFSHTSIPYSQLKNFMLENGFEHDQYSGYVSIKSMKEAEITRLVKELRKELPWIKDCVLKFKVTNIGKQFDLLGELTKNDDFLEQSYNFHKR</sequence>
<gene>
    <name evidence="1" type="ORF">CINF_1584</name>
</gene>